<keyword evidence="3" id="KW-1185">Reference proteome</keyword>
<feature type="region of interest" description="Disordered" evidence="1">
    <location>
        <begin position="187"/>
        <end position="231"/>
    </location>
</feature>
<evidence type="ECO:0000313" key="2">
    <source>
        <dbReference type="EMBL" id="MDG3005822.1"/>
    </source>
</evidence>
<feature type="region of interest" description="Disordered" evidence="1">
    <location>
        <begin position="28"/>
        <end position="55"/>
    </location>
</feature>
<protein>
    <submittedName>
        <fullName evidence="2">Uncharacterized protein</fullName>
    </submittedName>
</protein>
<organism evidence="2 3">
    <name type="scientific">Paludisphaera mucosa</name>
    <dbReference type="NCBI Taxonomy" id="3030827"/>
    <lineage>
        <taxon>Bacteria</taxon>
        <taxon>Pseudomonadati</taxon>
        <taxon>Planctomycetota</taxon>
        <taxon>Planctomycetia</taxon>
        <taxon>Isosphaerales</taxon>
        <taxon>Isosphaeraceae</taxon>
        <taxon>Paludisphaera</taxon>
    </lineage>
</organism>
<evidence type="ECO:0000256" key="1">
    <source>
        <dbReference type="SAM" id="MobiDB-lite"/>
    </source>
</evidence>
<dbReference type="EMBL" id="JARRAG010000002">
    <property type="protein sequence ID" value="MDG3005822.1"/>
    <property type="molecule type" value="Genomic_DNA"/>
</dbReference>
<dbReference type="RefSeq" id="WP_277862151.1">
    <property type="nucleotide sequence ID" value="NZ_JARRAG010000002.1"/>
</dbReference>
<accession>A0ABT6FE63</accession>
<reference evidence="2 3" key="1">
    <citation type="submission" date="2023-03" db="EMBL/GenBank/DDBJ databases">
        <title>Paludisphaera mucosa sp. nov. a novel planctomycete from northern fen.</title>
        <authorList>
            <person name="Ivanova A."/>
        </authorList>
    </citation>
    <scope>NUCLEOTIDE SEQUENCE [LARGE SCALE GENOMIC DNA]</scope>
    <source>
        <strain evidence="2 3">Pla2</strain>
    </source>
</reference>
<dbReference type="Proteomes" id="UP001216907">
    <property type="component" value="Unassembled WGS sequence"/>
</dbReference>
<gene>
    <name evidence="2" type="ORF">PZE19_18700</name>
</gene>
<comment type="caution">
    <text evidence="2">The sequence shown here is derived from an EMBL/GenBank/DDBJ whole genome shotgun (WGS) entry which is preliminary data.</text>
</comment>
<proteinExistence type="predicted"/>
<feature type="compositionally biased region" description="Low complexity" evidence="1">
    <location>
        <begin position="212"/>
        <end position="222"/>
    </location>
</feature>
<sequence length="231" mass="25063">MTPRNVLFALVGLVVGLMAAARMPLHAQKPPQEAADSPPTPIGTAATPRTEGKGSLQEALLRPYAFDFGRPTPLEQVARKLSADLGGEVVLDIAALERLDVKKDDPVELELKGSRLKTGLKLLLDQVGMTYRVLAEDNLMILTDKEGSDEPLDRVWTELGHVHRELHDVQDALDELLDRAEGRDDLHLRQPTIIDEMPGVPGAEPSPPGAEPAPTDAPADASPPKRPRTRL</sequence>
<name>A0ABT6FE63_9BACT</name>
<evidence type="ECO:0000313" key="3">
    <source>
        <dbReference type="Proteomes" id="UP001216907"/>
    </source>
</evidence>